<dbReference type="PROSITE" id="PS50157">
    <property type="entry name" value="ZINC_FINGER_C2H2_2"/>
    <property type="match status" value="1"/>
</dbReference>
<feature type="compositionally biased region" description="Low complexity" evidence="2">
    <location>
        <begin position="597"/>
        <end position="606"/>
    </location>
</feature>
<evidence type="ECO:0000256" key="1">
    <source>
        <dbReference type="PROSITE-ProRule" id="PRU00042"/>
    </source>
</evidence>
<feature type="compositionally biased region" description="Polar residues" evidence="2">
    <location>
        <begin position="142"/>
        <end position="152"/>
    </location>
</feature>
<gene>
    <name evidence="4" type="ORF">GEV33_014340</name>
</gene>
<evidence type="ECO:0000259" key="3">
    <source>
        <dbReference type="PROSITE" id="PS50157"/>
    </source>
</evidence>
<keyword evidence="1" id="KW-0479">Metal-binding</keyword>
<evidence type="ECO:0000256" key="2">
    <source>
        <dbReference type="SAM" id="MobiDB-lite"/>
    </source>
</evidence>
<accession>A0A8J6H5T7</accession>
<keyword evidence="1" id="KW-0862">Zinc</keyword>
<proteinExistence type="predicted"/>
<keyword evidence="5" id="KW-1185">Reference proteome</keyword>
<feature type="compositionally biased region" description="Polar residues" evidence="2">
    <location>
        <begin position="429"/>
        <end position="438"/>
    </location>
</feature>
<dbReference type="PROSITE" id="PS00028">
    <property type="entry name" value="ZINC_FINGER_C2H2_1"/>
    <property type="match status" value="1"/>
</dbReference>
<keyword evidence="1" id="KW-0863">Zinc-finger</keyword>
<feature type="region of interest" description="Disordered" evidence="2">
    <location>
        <begin position="578"/>
        <end position="627"/>
    </location>
</feature>
<sequence>MVWNAKSTAVAAVSGSSPRTLKIREGLGEVKRRRFGVQRTIRARSRALASRGTVLLRGSGCAREGVRMSSSAAIQRALNVNVKKFKQARLAGTSSWFPPDTSVPGVGLQCPSDFSNTNMPKVPGKLNTPPVEIKRPMGLKTLSGSKSNNTGSPGPPNSAPTPGVSEGFKCGCGRSYALKASLARHKRDCGSRDTSKCQWCDATFASYAGVRQHERKAHPHEFQMEQQAQIPAPEIRGADSSPKLTADLSMDFENVCEWMTRGSPSGDQDLSCLRARRGREGRLRSSPQEWYGGNVDTLEAHRCGLTLFRQRGWRYPQQHKPVPTYSYYSQARVNGGRERTCRSATALARCKYQAETSPCEPHIYRVPDHLVRHVKGATFVKTASRVRRKLPLPSPMQVNRAKEEVKSEAAKRFSRPAPEASKNARKKTPSPSATRAPNSPSPPAVEPSPTLSPTNNTTVSPPREIRTKTSCPPTPRAIRAAKRETKRIMLAIAEETPSTGRHQEDDAASNEVRGRQLSLLNAAEPPQFDAVSFTTEAMIHSEMPRVSEDIRLPALLTKNPKETLGADLDMISVVETEPVPHERENWNLPTPDEDPEQPTAETPTTTGRRLSTNSLTRSGTLPDLTSLIPEEPRQTTTTLTEFLIGIIRLGRSLGTEGDREIIHLAEAGLKLSDRELLQYVEEWIKRVIPKGSRRGKGKGMGAPAKNYGQKTTGRGPRAAAFKKAQDLFSKKRRSP</sequence>
<feature type="region of interest" description="Disordered" evidence="2">
    <location>
        <begin position="139"/>
        <end position="162"/>
    </location>
</feature>
<feature type="compositionally biased region" description="Basic and acidic residues" evidence="2">
    <location>
        <begin position="400"/>
        <end position="411"/>
    </location>
</feature>
<feature type="region of interest" description="Disordered" evidence="2">
    <location>
        <begin position="692"/>
        <end position="735"/>
    </location>
</feature>
<dbReference type="AlphaFoldDB" id="A0A8J6H5T7"/>
<dbReference type="GO" id="GO:0008270">
    <property type="term" value="F:zinc ion binding"/>
    <property type="evidence" value="ECO:0007669"/>
    <property type="project" value="UniProtKB-KW"/>
</dbReference>
<protein>
    <recommendedName>
        <fullName evidence="3">C2H2-type domain-containing protein</fullName>
    </recommendedName>
</protein>
<name>A0A8J6H5T7_TENMO</name>
<evidence type="ECO:0000313" key="4">
    <source>
        <dbReference type="EMBL" id="KAH0808451.1"/>
    </source>
</evidence>
<feature type="region of interest" description="Disordered" evidence="2">
    <location>
        <begin position="388"/>
        <end position="484"/>
    </location>
</feature>
<reference evidence="4" key="1">
    <citation type="journal article" date="2020" name="J Insects Food Feed">
        <title>The yellow mealworm (Tenebrio molitor) genome: a resource for the emerging insects as food and feed industry.</title>
        <authorList>
            <person name="Eriksson T."/>
            <person name="Andere A."/>
            <person name="Kelstrup H."/>
            <person name="Emery V."/>
            <person name="Picard C."/>
        </authorList>
    </citation>
    <scope>NUCLEOTIDE SEQUENCE</scope>
    <source>
        <strain evidence="4">Stoneville</strain>
        <tissue evidence="4">Whole head</tissue>
    </source>
</reference>
<dbReference type="Proteomes" id="UP000719412">
    <property type="component" value="Unassembled WGS sequence"/>
</dbReference>
<organism evidence="4 5">
    <name type="scientific">Tenebrio molitor</name>
    <name type="common">Yellow mealworm beetle</name>
    <dbReference type="NCBI Taxonomy" id="7067"/>
    <lineage>
        <taxon>Eukaryota</taxon>
        <taxon>Metazoa</taxon>
        <taxon>Ecdysozoa</taxon>
        <taxon>Arthropoda</taxon>
        <taxon>Hexapoda</taxon>
        <taxon>Insecta</taxon>
        <taxon>Pterygota</taxon>
        <taxon>Neoptera</taxon>
        <taxon>Endopterygota</taxon>
        <taxon>Coleoptera</taxon>
        <taxon>Polyphaga</taxon>
        <taxon>Cucujiformia</taxon>
        <taxon>Tenebrionidae</taxon>
        <taxon>Tenebrio</taxon>
    </lineage>
</organism>
<feature type="domain" description="C2H2-type" evidence="3">
    <location>
        <begin position="195"/>
        <end position="223"/>
    </location>
</feature>
<reference evidence="4" key="2">
    <citation type="submission" date="2021-08" db="EMBL/GenBank/DDBJ databases">
        <authorList>
            <person name="Eriksson T."/>
        </authorList>
    </citation>
    <scope>NUCLEOTIDE SEQUENCE</scope>
    <source>
        <strain evidence="4">Stoneville</strain>
        <tissue evidence="4">Whole head</tissue>
    </source>
</reference>
<feature type="compositionally biased region" description="Polar residues" evidence="2">
    <location>
        <begin position="607"/>
        <end position="619"/>
    </location>
</feature>
<comment type="caution">
    <text evidence="4">The sequence shown here is derived from an EMBL/GenBank/DDBJ whole genome shotgun (WGS) entry which is preliminary data.</text>
</comment>
<feature type="region of interest" description="Disordered" evidence="2">
    <location>
        <begin position="493"/>
        <end position="512"/>
    </location>
</feature>
<dbReference type="EMBL" id="JABDTM020028744">
    <property type="protein sequence ID" value="KAH0808451.1"/>
    <property type="molecule type" value="Genomic_DNA"/>
</dbReference>
<evidence type="ECO:0000313" key="5">
    <source>
        <dbReference type="Proteomes" id="UP000719412"/>
    </source>
</evidence>
<feature type="compositionally biased region" description="Low complexity" evidence="2">
    <location>
        <begin position="447"/>
        <end position="462"/>
    </location>
</feature>
<dbReference type="Gene3D" id="3.30.160.60">
    <property type="entry name" value="Classic Zinc Finger"/>
    <property type="match status" value="1"/>
</dbReference>
<dbReference type="InterPro" id="IPR013087">
    <property type="entry name" value="Znf_C2H2_type"/>
</dbReference>